<dbReference type="PANTHER" id="PTHR14492">
    <property type="entry name" value="JBTS17"/>
    <property type="match status" value="1"/>
</dbReference>
<organism evidence="1 2">
    <name type="scientific">Limulus polyphemus</name>
    <name type="common">Atlantic horseshoe crab</name>
    <dbReference type="NCBI Taxonomy" id="6850"/>
    <lineage>
        <taxon>Eukaryota</taxon>
        <taxon>Metazoa</taxon>
        <taxon>Ecdysozoa</taxon>
        <taxon>Arthropoda</taxon>
        <taxon>Chelicerata</taxon>
        <taxon>Merostomata</taxon>
        <taxon>Xiphosura</taxon>
        <taxon>Limulidae</taxon>
        <taxon>Limulus</taxon>
    </lineage>
</organism>
<evidence type="ECO:0000313" key="2">
    <source>
        <dbReference type="RefSeq" id="XP_022247992.1"/>
    </source>
</evidence>
<protein>
    <submittedName>
        <fullName evidence="2">Protein JBTS17-like</fullName>
    </submittedName>
</protein>
<dbReference type="InterPro" id="IPR028236">
    <property type="entry name" value="CPLANE1"/>
</dbReference>
<dbReference type="GeneID" id="106464552"/>
<sequence>MKLDLEVVASTSIKRKKPWPRFIWLGLGREGEKNESIFMVDRQRVSTLHLPSGRSKKKIPRLQPHLCDVVATTDVNGSFFGGIQYNGDIFLWHKDSDHLWWIKGIPELVTYHAQNNHEGKENRRKGFPYPRIAISSSGHRVVVVMGLCKTYIWQGASAPRPGTTTKGSWLPGNWLNLPEDSSALLPNSDCRETFIQASFLCHYLLGEICIISFIFNFHETICVTFGVIHNLNPVLTSSPKPSLDMFWHTVRFPFHSIGSECHPIRRKGAFITKFSHDAMTLGAAVNQYKSESSQLLFISPFSGSQIPVDLKGCGAAQPVLSYARRYWIADLAWTADDAYLVGITRQGSLCMFTRLGELLLLTSSGCSMDFGPSYFITLHPLVTMTVKEERNDMNNSNHPSDTLQSTLSGELVLQQRYSVSTHPQESIILVSDGYLVTCLQIPCSSFGLTRVLTSLQMHCHQMLYPVMHKYTAGNSLLNCSALKKSVTFSEADSKFTSGIRTHVLDSSGTLLSSQTSESSLEADYSQTPGIWGGVSGLDSGKITFGDPATFDATLSEAVIKSTCIGWEAHNVAEGLKTLITIWGILASVGCPWTVTLEQQACFVVDMLGKVFQFILDSDIEAIDVAEKAVKMNEHPLGFLTTQTTLSALFCILVKFINMLLFDSVQFNLLPSILKLINATVQLVLSSEVLKSEMTTSQIIHSVFSLLEFTEAFVQDKLSYQSLPLMPCHCNCNNNVFYTCHNFYLPFIIHSQDDDNEKVTNEYISSQRNNDQDHLFRWVLKSWECLYSVTVKYYHKATASTLGGNLYEDALKCLCQVQKHLQNRKLLLKIEKGKIQTLRPKEGGFSLHIKGKHSQARKLWMKKLSKLLKKKDMSEKQQRLVSRFLHCILYSLFIDYQIQAATEYINILLAMSNGFRVNICSEKEQGIFLTANQEYKGVMKVVKSFAIFFGAYFVNEVLYVHPVHQPRPLSSLLCRKYENTGVRKIFIHREEVTSHLTREGLSEVLTPSYIVELLLQVGQWSEAVWLAYRLNDWKTAVILSVTWLDGHSLVHNKEGCKCQMYKIQKLFIEIIRTKVMEYLTVEVCHPGALSSEVNLTSSPKKGSLQGVWGQASSSSSSSSSSEEQVTVLKELLIPTVLCGLPIISELLEDLLDQLWSVLSGLPLLVDNNVHLPAPPLYCPQQDHKDNLFNGCCVQEHEDRQALAHLIQSVLILLRAAGMMKFVIQGYLEDIRQLWQAL</sequence>
<reference evidence="2" key="1">
    <citation type="submission" date="2025-08" db="UniProtKB">
        <authorList>
            <consortium name="RefSeq"/>
        </authorList>
    </citation>
    <scope>IDENTIFICATION</scope>
    <source>
        <tissue evidence="2">Muscle</tissue>
    </source>
</reference>
<dbReference type="PANTHER" id="PTHR14492:SF4">
    <property type="entry name" value="CILIOGENESIS AND PLANAR POLARITY EFFECTOR 1"/>
    <property type="match status" value="1"/>
</dbReference>
<evidence type="ECO:0000313" key="1">
    <source>
        <dbReference type="Proteomes" id="UP000694941"/>
    </source>
</evidence>
<proteinExistence type="predicted"/>
<dbReference type="RefSeq" id="XP_022247992.1">
    <property type="nucleotide sequence ID" value="XM_022392284.1"/>
</dbReference>
<dbReference type="Proteomes" id="UP000694941">
    <property type="component" value="Unplaced"/>
</dbReference>
<keyword evidence="1" id="KW-1185">Reference proteome</keyword>
<accession>A0ABM1SWI6</accession>
<name>A0ABM1SWI6_LIMPO</name>
<feature type="non-terminal residue" evidence="2">
    <location>
        <position position="1236"/>
    </location>
</feature>
<gene>
    <name evidence="2" type="primary">LOC106464552</name>
</gene>